<gene>
    <name evidence="4" type="ORF">OBRU01_15821</name>
</gene>
<dbReference type="InterPro" id="IPR020472">
    <property type="entry name" value="WD40_PAC1"/>
</dbReference>
<feature type="repeat" description="WD" evidence="3">
    <location>
        <begin position="98"/>
        <end position="139"/>
    </location>
</feature>
<evidence type="ECO:0000313" key="5">
    <source>
        <dbReference type="Proteomes" id="UP000037510"/>
    </source>
</evidence>
<evidence type="ECO:0000256" key="2">
    <source>
        <dbReference type="ARBA" id="ARBA00022737"/>
    </source>
</evidence>
<evidence type="ECO:0000256" key="1">
    <source>
        <dbReference type="ARBA" id="ARBA00022574"/>
    </source>
</evidence>
<feature type="repeat" description="WD" evidence="3">
    <location>
        <begin position="224"/>
        <end position="249"/>
    </location>
</feature>
<dbReference type="InterPro" id="IPR001680">
    <property type="entry name" value="WD40_rpt"/>
</dbReference>
<dbReference type="InterPro" id="IPR015943">
    <property type="entry name" value="WD40/YVTN_repeat-like_dom_sf"/>
</dbReference>
<keyword evidence="2" id="KW-0677">Repeat</keyword>
<keyword evidence="5" id="KW-1185">Reference proteome</keyword>
<dbReference type="Gene3D" id="2.130.10.10">
    <property type="entry name" value="YVTN repeat-like/Quinoprotein amine dehydrogenase"/>
    <property type="match status" value="1"/>
</dbReference>
<dbReference type="PROSITE" id="PS50082">
    <property type="entry name" value="WD_REPEATS_2"/>
    <property type="match status" value="2"/>
</dbReference>
<dbReference type="Pfam" id="PF00400">
    <property type="entry name" value="WD40"/>
    <property type="match status" value="3"/>
</dbReference>
<dbReference type="PANTHER" id="PTHR10971">
    <property type="entry name" value="MRNA EXPORT FACTOR AND BUB3"/>
    <property type="match status" value="1"/>
</dbReference>
<evidence type="ECO:0000313" key="4">
    <source>
        <dbReference type="EMBL" id="KOB70131.1"/>
    </source>
</evidence>
<name>A0A0L7L480_OPEBR</name>
<dbReference type="Proteomes" id="UP000037510">
    <property type="component" value="Unassembled WGS sequence"/>
</dbReference>
<dbReference type="SUPFAM" id="SSF50978">
    <property type="entry name" value="WD40 repeat-like"/>
    <property type="match status" value="1"/>
</dbReference>
<organism evidence="4 5">
    <name type="scientific">Operophtera brumata</name>
    <name type="common">Winter moth</name>
    <name type="synonym">Phalaena brumata</name>
    <dbReference type="NCBI Taxonomy" id="104452"/>
    <lineage>
        <taxon>Eukaryota</taxon>
        <taxon>Metazoa</taxon>
        <taxon>Ecdysozoa</taxon>
        <taxon>Arthropoda</taxon>
        <taxon>Hexapoda</taxon>
        <taxon>Insecta</taxon>
        <taxon>Pterygota</taxon>
        <taxon>Neoptera</taxon>
        <taxon>Endopterygota</taxon>
        <taxon>Lepidoptera</taxon>
        <taxon>Glossata</taxon>
        <taxon>Ditrysia</taxon>
        <taxon>Geometroidea</taxon>
        <taxon>Geometridae</taxon>
        <taxon>Larentiinae</taxon>
        <taxon>Operophtera</taxon>
    </lineage>
</organism>
<accession>A0A0L7L480</accession>
<dbReference type="AlphaFoldDB" id="A0A0L7L480"/>
<keyword evidence="1 3" id="KW-0853">WD repeat</keyword>
<dbReference type="EMBL" id="JTDY01003110">
    <property type="protein sequence ID" value="KOB70131.1"/>
    <property type="molecule type" value="Genomic_DNA"/>
</dbReference>
<dbReference type="PROSITE" id="PS50294">
    <property type="entry name" value="WD_REPEATS_REGION"/>
    <property type="match status" value="1"/>
</dbReference>
<dbReference type="STRING" id="104452.A0A0L7L480"/>
<proteinExistence type="predicted"/>
<dbReference type="SMART" id="SM00320">
    <property type="entry name" value="WD40"/>
    <property type="match status" value="5"/>
</dbReference>
<comment type="caution">
    <text evidence="4">The sequence shown here is derived from an EMBL/GenBank/DDBJ whole genome shotgun (WGS) entry which is preliminary data.</text>
</comment>
<protein>
    <submittedName>
        <fullName evidence="4">Mitotic checkpoint protein BUB3</fullName>
    </submittedName>
</protein>
<evidence type="ECO:0000256" key="3">
    <source>
        <dbReference type="PROSITE-ProRule" id="PRU00221"/>
    </source>
</evidence>
<dbReference type="PRINTS" id="PR00320">
    <property type="entry name" value="GPROTEINBRPT"/>
</dbReference>
<sequence>MTVTRVAESRTEFKLKSLPEDAISSVKFAPKSSQFLLVSSWDCTVRLYDVTSNLERHKYSHELPVMDVCFRDAVHSYSGGLDNTLKMYDLNATSETTLGEHKGAIRCVEYASEVNAVLTGSWDGTVKMWDSRVPNCVGTYNQGNERVYTMNIVGEKFVVGTSGRKIFVWDVRNMGHVNQRRESSLKYQTRCIRVFPNKQGYVLSSIEGRVAVEYLDSLEKIYPVNAISFHSVYNTFATGGSDGYVNIWDGFSHDGSALAIACSQLDESLSEEPQPEDTIYIRYVTDQETKPK</sequence>
<reference evidence="4 5" key="1">
    <citation type="journal article" date="2015" name="Genome Biol. Evol.">
        <title>The genome of winter moth (Operophtera brumata) provides a genomic perspective on sexual dimorphism and phenology.</title>
        <authorList>
            <person name="Derks M.F."/>
            <person name="Smit S."/>
            <person name="Salis L."/>
            <person name="Schijlen E."/>
            <person name="Bossers A."/>
            <person name="Mateman C."/>
            <person name="Pijl A.S."/>
            <person name="de Ridder D."/>
            <person name="Groenen M.A."/>
            <person name="Visser M.E."/>
            <person name="Megens H.J."/>
        </authorList>
    </citation>
    <scope>NUCLEOTIDE SEQUENCE [LARGE SCALE GENOMIC DNA]</scope>
    <source>
        <strain evidence="4">WM2013NL</strain>
        <tissue evidence="4">Head and thorax</tissue>
    </source>
</reference>
<dbReference type="InterPro" id="IPR036322">
    <property type="entry name" value="WD40_repeat_dom_sf"/>
</dbReference>